<dbReference type="SMART" id="SM00924">
    <property type="entry name" value="MgtE_N"/>
    <property type="match status" value="1"/>
</dbReference>
<dbReference type="InterPro" id="IPR046342">
    <property type="entry name" value="CBS_dom_sf"/>
</dbReference>
<feature type="transmembrane region" description="Helical" evidence="9">
    <location>
        <begin position="349"/>
        <end position="371"/>
    </location>
</feature>
<evidence type="ECO:0000256" key="3">
    <source>
        <dbReference type="ARBA" id="ARBA00022448"/>
    </source>
</evidence>
<protein>
    <recommendedName>
        <fullName evidence="9">Magnesium transporter MgtE</fullName>
    </recommendedName>
</protein>
<feature type="domain" description="CBS" evidence="10">
    <location>
        <begin position="191"/>
        <end position="247"/>
    </location>
</feature>
<evidence type="ECO:0000256" key="5">
    <source>
        <dbReference type="ARBA" id="ARBA00022842"/>
    </source>
</evidence>
<keyword evidence="9" id="KW-0479">Metal-binding</keyword>
<evidence type="ECO:0000256" key="4">
    <source>
        <dbReference type="ARBA" id="ARBA00022692"/>
    </source>
</evidence>
<dbReference type="PANTHER" id="PTHR43773:SF1">
    <property type="entry name" value="MAGNESIUM TRANSPORTER MGTE"/>
    <property type="match status" value="1"/>
</dbReference>
<dbReference type="InterPro" id="IPR006668">
    <property type="entry name" value="Mg_transptr_MgtE_intracell_dom"/>
</dbReference>
<dbReference type="EMBL" id="SRXW01000005">
    <property type="protein sequence ID" value="TGY87623.1"/>
    <property type="molecule type" value="Genomic_DNA"/>
</dbReference>
<dbReference type="SUPFAM" id="SSF161093">
    <property type="entry name" value="MgtE membrane domain-like"/>
    <property type="match status" value="1"/>
</dbReference>
<keyword evidence="8" id="KW-0129">CBS domain</keyword>
<dbReference type="Gene3D" id="1.25.60.10">
    <property type="entry name" value="MgtE N-terminal domain-like"/>
    <property type="match status" value="1"/>
</dbReference>
<dbReference type="GO" id="GO:0005886">
    <property type="term" value="C:plasma membrane"/>
    <property type="evidence" value="ECO:0007669"/>
    <property type="project" value="UniProtKB-SubCell"/>
</dbReference>
<sequence length="438" mass="46340">MEEIVLPRDRQERRDWLQDAGVHAVAAALNRAGAKDCARAFRELPAGKALPVFSRLEPPAQKAIVEDHEGEERKALIEGMAPDNRARLIAYLPEDRAQSLLESLGEEARALTRQLLAYPEQSAGRIMTPEFVRLRPDMSVADALEEVRAKAERAETIHFMPVVDEDMTLVGTVGLGQLVLAEGGQSVGDVATRDVPSVETKTDQEAVARLMKEADLMAVPVVGEDGRLVGIVTFDDAMEVLEFEQAEDIARAGATEPAAAPYLSVSLFGLVRSRITWLAVLMLAYALTVQVLDAFEAQLEETVALALFIPLLIGMGGNAGTQSVTTVVRALAVRDIGTADALAVAGKEVGAALVMGAALALAGYALLIAFFPPGIALTVALSGLAIIGFAALSGAVMPMVARVLSIDPAVFSSPVVNTVIDAVGLVIYFLIAKAVLGI</sequence>
<evidence type="ECO:0000313" key="11">
    <source>
        <dbReference type="EMBL" id="TGY87623.1"/>
    </source>
</evidence>
<dbReference type="InterPro" id="IPR036739">
    <property type="entry name" value="SLC41_membr_dom_sf"/>
</dbReference>
<dbReference type="Pfam" id="PF00571">
    <property type="entry name" value="CBS"/>
    <property type="match status" value="2"/>
</dbReference>
<keyword evidence="9" id="KW-1003">Cell membrane</keyword>
<keyword evidence="3 9" id="KW-0813">Transport</keyword>
<dbReference type="SUPFAM" id="SSF158791">
    <property type="entry name" value="MgtE N-terminal domain-like"/>
    <property type="match status" value="1"/>
</dbReference>
<dbReference type="OrthoDB" id="9790355at2"/>
<accession>A0A4S2GX63</accession>
<dbReference type="RefSeq" id="WP_135997226.1">
    <property type="nucleotide sequence ID" value="NZ_CP071057.1"/>
</dbReference>
<dbReference type="Pfam" id="PF01769">
    <property type="entry name" value="MgtE"/>
    <property type="match status" value="1"/>
</dbReference>
<evidence type="ECO:0000259" key="10">
    <source>
        <dbReference type="PROSITE" id="PS51371"/>
    </source>
</evidence>
<dbReference type="Gene3D" id="3.10.580.10">
    <property type="entry name" value="CBS-domain"/>
    <property type="match status" value="1"/>
</dbReference>
<dbReference type="InterPro" id="IPR038076">
    <property type="entry name" value="MgtE_N_sf"/>
</dbReference>
<evidence type="ECO:0000256" key="2">
    <source>
        <dbReference type="ARBA" id="ARBA00009749"/>
    </source>
</evidence>
<gene>
    <name evidence="11" type="primary">mgtE</name>
    <name evidence="11" type="ORF">E5163_14400</name>
</gene>
<dbReference type="PROSITE" id="PS51371">
    <property type="entry name" value="CBS"/>
    <property type="match status" value="2"/>
</dbReference>
<evidence type="ECO:0000256" key="7">
    <source>
        <dbReference type="ARBA" id="ARBA00023136"/>
    </source>
</evidence>
<evidence type="ECO:0000256" key="8">
    <source>
        <dbReference type="PROSITE-ProRule" id="PRU00703"/>
    </source>
</evidence>
<dbReference type="Proteomes" id="UP000308054">
    <property type="component" value="Unassembled WGS sequence"/>
</dbReference>
<evidence type="ECO:0000256" key="6">
    <source>
        <dbReference type="ARBA" id="ARBA00022989"/>
    </source>
</evidence>
<feature type="transmembrane region" description="Helical" evidence="9">
    <location>
        <begin position="409"/>
        <end position="431"/>
    </location>
</feature>
<organism evidence="11 12">
    <name type="scientific">Marinicauda algicola</name>
    <dbReference type="NCBI Taxonomy" id="2029849"/>
    <lineage>
        <taxon>Bacteria</taxon>
        <taxon>Pseudomonadati</taxon>
        <taxon>Pseudomonadota</taxon>
        <taxon>Alphaproteobacteria</taxon>
        <taxon>Maricaulales</taxon>
        <taxon>Maricaulaceae</taxon>
        <taxon>Marinicauda</taxon>
    </lineage>
</organism>
<keyword evidence="5 9" id="KW-0460">Magnesium</keyword>
<name>A0A4S2GX63_9PROT</name>
<feature type="transmembrane region" description="Helical" evidence="9">
    <location>
        <begin position="304"/>
        <end position="328"/>
    </location>
</feature>
<dbReference type="CDD" id="cd04606">
    <property type="entry name" value="CBS_pair_Mg_transporter"/>
    <property type="match status" value="1"/>
</dbReference>
<keyword evidence="12" id="KW-1185">Reference proteome</keyword>
<feature type="transmembrane region" description="Helical" evidence="9">
    <location>
        <begin position="377"/>
        <end position="397"/>
    </location>
</feature>
<keyword evidence="7 9" id="KW-0472">Membrane</keyword>
<keyword evidence="4 9" id="KW-0812">Transmembrane</keyword>
<feature type="transmembrane region" description="Helical" evidence="9">
    <location>
        <begin position="275"/>
        <end position="292"/>
    </location>
</feature>
<proteinExistence type="inferred from homology"/>
<dbReference type="InterPro" id="IPR006667">
    <property type="entry name" value="SLC41_membr_dom"/>
</dbReference>
<comment type="similarity">
    <text evidence="2 9">Belongs to the SLC41A transporter family.</text>
</comment>
<dbReference type="AlphaFoldDB" id="A0A4S2GX63"/>
<dbReference type="Pfam" id="PF03448">
    <property type="entry name" value="MgtE_N"/>
    <property type="match status" value="1"/>
</dbReference>
<evidence type="ECO:0000313" key="12">
    <source>
        <dbReference type="Proteomes" id="UP000308054"/>
    </source>
</evidence>
<dbReference type="SUPFAM" id="SSF54631">
    <property type="entry name" value="CBS-domain pair"/>
    <property type="match status" value="1"/>
</dbReference>
<keyword evidence="6 9" id="KW-1133">Transmembrane helix</keyword>
<feature type="domain" description="CBS" evidence="10">
    <location>
        <begin position="127"/>
        <end position="190"/>
    </location>
</feature>
<evidence type="ECO:0000256" key="1">
    <source>
        <dbReference type="ARBA" id="ARBA00004141"/>
    </source>
</evidence>
<comment type="caution">
    <text evidence="11">The sequence shown here is derived from an EMBL/GenBank/DDBJ whole genome shotgun (WGS) entry which is preliminary data.</text>
</comment>
<dbReference type="InterPro" id="IPR000644">
    <property type="entry name" value="CBS_dom"/>
</dbReference>
<dbReference type="GO" id="GO:0046872">
    <property type="term" value="F:metal ion binding"/>
    <property type="evidence" value="ECO:0007669"/>
    <property type="project" value="UniProtKB-KW"/>
</dbReference>
<dbReference type="NCBIfam" id="TIGR00400">
    <property type="entry name" value="mgtE"/>
    <property type="match status" value="1"/>
</dbReference>
<comment type="subcellular location">
    <subcellularLocation>
        <location evidence="9">Cell membrane</location>
        <topology evidence="9">Multi-pass membrane protein</topology>
    </subcellularLocation>
    <subcellularLocation>
        <location evidence="1">Membrane</location>
        <topology evidence="1">Multi-pass membrane protein</topology>
    </subcellularLocation>
</comment>
<dbReference type="SMART" id="SM00116">
    <property type="entry name" value="CBS"/>
    <property type="match status" value="2"/>
</dbReference>
<dbReference type="PANTHER" id="PTHR43773">
    <property type="entry name" value="MAGNESIUM TRANSPORTER MGTE"/>
    <property type="match status" value="1"/>
</dbReference>
<dbReference type="InterPro" id="IPR006669">
    <property type="entry name" value="MgtE_transporter"/>
</dbReference>
<dbReference type="Gene3D" id="1.10.357.20">
    <property type="entry name" value="SLC41 divalent cation transporters, integral membrane domain"/>
    <property type="match status" value="1"/>
</dbReference>
<evidence type="ECO:0000256" key="9">
    <source>
        <dbReference type="RuleBase" id="RU362011"/>
    </source>
</evidence>
<reference evidence="11 12" key="1">
    <citation type="journal article" date="2017" name="Int. J. Syst. Evol. Microbiol.">
        <title>Marinicauda algicola sp. nov., isolated from a marine red alga Rhodosorus marinus.</title>
        <authorList>
            <person name="Jeong S.E."/>
            <person name="Jeon S.H."/>
            <person name="Chun B.H."/>
            <person name="Kim D.W."/>
            <person name="Jeon C.O."/>
        </authorList>
    </citation>
    <scope>NUCLEOTIDE SEQUENCE [LARGE SCALE GENOMIC DNA]</scope>
    <source>
        <strain evidence="11 12">JCM 31718</strain>
    </source>
</reference>
<comment type="function">
    <text evidence="9">Acts as a magnesium transporter.</text>
</comment>
<dbReference type="GO" id="GO:0015095">
    <property type="term" value="F:magnesium ion transmembrane transporter activity"/>
    <property type="evidence" value="ECO:0007669"/>
    <property type="project" value="UniProtKB-UniRule"/>
</dbReference>
<comment type="subunit">
    <text evidence="9">Homodimer.</text>
</comment>